<dbReference type="AlphaFoldDB" id="A0A2M7WUY7"/>
<evidence type="ECO:0000313" key="2">
    <source>
        <dbReference type="EMBL" id="PJA34097.1"/>
    </source>
</evidence>
<name>A0A2M7WUY7_9BACT</name>
<dbReference type="GO" id="GO:0009379">
    <property type="term" value="C:Holliday junction helicase complex"/>
    <property type="evidence" value="ECO:0007669"/>
    <property type="project" value="InterPro"/>
</dbReference>
<feature type="domain" description="Holliday junction DNA helicase RuvA C-terminal" evidence="1">
    <location>
        <begin position="44"/>
        <end position="85"/>
    </location>
</feature>
<dbReference type="Proteomes" id="UP000231487">
    <property type="component" value="Unassembled WGS sequence"/>
</dbReference>
<dbReference type="CDD" id="cd14332">
    <property type="entry name" value="UBA_RuvA_C"/>
    <property type="match status" value="1"/>
</dbReference>
<dbReference type="GO" id="GO:0006310">
    <property type="term" value="P:DNA recombination"/>
    <property type="evidence" value="ECO:0007669"/>
    <property type="project" value="InterPro"/>
</dbReference>
<evidence type="ECO:0000259" key="1">
    <source>
        <dbReference type="Pfam" id="PF07499"/>
    </source>
</evidence>
<proteinExistence type="predicted"/>
<dbReference type="InterPro" id="IPR011114">
    <property type="entry name" value="RuvA_C"/>
</dbReference>
<sequence>TENVSHLVKVSGIGGKIAEKIILELRGKLGKAGEMEAGMLRDESDVVEALYSLGYSQKEAREALKEISEEIIGTGEKVKEALKILGKNKK</sequence>
<reference evidence="3" key="1">
    <citation type="submission" date="2017-09" db="EMBL/GenBank/DDBJ databases">
        <title>Depth-based differentiation of microbial function through sediment-hosted aquifers and enrichment of novel symbionts in the deep terrestrial subsurface.</title>
        <authorList>
            <person name="Probst A.J."/>
            <person name="Ladd B."/>
            <person name="Jarett J.K."/>
            <person name="Geller-Mcgrath D.E."/>
            <person name="Sieber C.M.K."/>
            <person name="Emerson J.B."/>
            <person name="Anantharaman K."/>
            <person name="Thomas B.C."/>
            <person name="Malmstrom R."/>
            <person name="Stieglmeier M."/>
            <person name="Klingl A."/>
            <person name="Woyke T."/>
            <person name="Ryan C.M."/>
            <person name="Banfield J.F."/>
        </authorList>
    </citation>
    <scope>NUCLEOTIDE SEQUENCE [LARGE SCALE GENOMIC DNA]</scope>
</reference>
<dbReference type="InterPro" id="IPR036267">
    <property type="entry name" value="RuvA_C_sf"/>
</dbReference>
<protein>
    <submittedName>
        <fullName evidence="2">Holliday junction branch migration protein RuvA</fullName>
    </submittedName>
</protein>
<dbReference type="InterPro" id="IPR010994">
    <property type="entry name" value="RuvA_2-like"/>
</dbReference>
<comment type="caution">
    <text evidence="2">The sequence shown here is derived from an EMBL/GenBank/DDBJ whole genome shotgun (WGS) entry which is preliminary data.</text>
</comment>
<dbReference type="Gene3D" id="1.10.8.10">
    <property type="entry name" value="DNA helicase RuvA subunit, C-terminal domain"/>
    <property type="match status" value="1"/>
</dbReference>
<dbReference type="Gene3D" id="1.10.150.20">
    <property type="entry name" value="5' to 3' exonuclease, C-terminal subdomain"/>
    <property type="match status" value="1"/>
</dbReference>
<accession>A0A2M7WUY7</accession>
<dbReference type="GO" id="GO:0009378">
    <property type="term" value="F:four-way junction helicase activity"/>
    <property type="evidence" value="ECO:0007669"/>
    <property type="project" value="InterPro"/>
</dbReference>
<dbReference type="GO" id="GO:0005524">
    <property type="term" value="F:ATP binding"/>
    <property type="evidence" value="ECO:0007669"/>
    <property type="project" value="InterPro"/>
</dbReference>
<dbReference type="GO" id="GO:0006281">
    <property type="term" value="P:DNA repair"/>
    <property type="evidence" value="ECO:0007669"/>
    <property type="project" value="InterPro"/>
</dbReference>
<evidence type="ECO:0000313" key="3">
    <source>
        <dbReference type="Proteomes" id="UP000231487"/>
    </source>
</evidence>
<dbReference type="SUPFAM" id="SSF46929">
    <property type="entry name" value="DNA helicase RuvA subunit, C-terminal domain"/>
    <property type="match status" value="1"/>
</dbReference>
<organism evidence="2 3">
    <name type="scientific">Candidatus Zambryskibacteria bacterium CG_4_9_14_3_um_filter_40_16</name>
    <dbReference type="NCBI Taxonomy" id="1975111"/>
    <lineage>
        <taxon>Bacteria</taxon>
        <taxon>Candidatus Zambryskiibacteriota</taxon>
    </lineage>
</organism>
<dbReference type="EMBL" id="PFXE01000012">
    <property type="protein sequence ID" value="PJA34097.1"/>
    <property type="molecule type" value="Genomic_DNA"/>
</dbReference>
<dbReference type="SUPFAM" id="SSF47781">
    <property type="entry name" value="RuvA domain 2-like"/>
    <property type="match status" value="1"/>
</dbReference>
<dbReference type="Pfam" id="PF07499">
    <property type="entry name" value="RuvA_C"/>
    <property type="match status" value="1"/>
</dbReference>
<gene>
    <name evidence="2" type="ORF">CO184_00585</name>
</gene>
<feature type="non-terminal residue" evidence="2">
    <location>
        <position position="1"/>
    </location>
</feature>